<keyword evidence="3" id="KW-1185">Reference proteome</keyword>
<feature type="region of interest" description="Disordered" evidence="1">
    <location>
        <begin position="554"/>
        <end position="574"/>
    </location>
</feature>
<feature type="compositionally biased region" description="Basic residues" evidence="1">
    <location>
        <begin position="556"/>
        <end position="566"/>
    </location>
</feature>
<feature type="compositionally biased region" description="Polar residues" evidence="1">
    <location>
        <begin position="1259"/>
        <end position="1272"/>
    </location>
</feature>
<reference evidence="2" key="1">
    <citation type="submission" date="2016-09" db="EMBL/GenBank/DDBJ databases">
        <authorList>
            <consortium name="Pathogen Informatics"/>
            <person name="Sun Q."/>
            <person name="Inoue M."/>
        </authorList>
    </citation>
    <scope>NUCLEOTIDE SEQUENCE</scope>
</reference>
<dbReference type="EMBL" id="LT969436">
    <property type="protein sequence ID" value="SOV17525.1"/>
    <property type="molecule type" value="Genomic_DNA"/>
</dbReference>
<protein>
    <submittedName>
        <fullName evidence="2">Uncharacterized protein</fullName>
    </submittedName>
</protein>
<feature type="region of interest" description="Disordered" evidence="1">
    <location>
        <begin position="1255"/>
        <end position="1277"/>
    </location>
</feature>
<feature type="region of interest" description="Disordered" evidence="1">
    <location>
        <begin position="939"/>
        <end position="1016"/>
    </location>
</feature>
<feature type="compositionally biased region" description="Basic residues" evidence="1">
    <location>
        <begin position="1328"/>
        <end position="1356"/>
    </location>
</feature>
<feature type="compositionally biased region" description="Basic and acidic residues" evidence="1">
    <location>
        <begin position="994"/>
        <end position="1016"/>
    </location>
</feature>
<name>A0ABY1USH8_9APIC</name>
<feature type="region of interest" description="Disordered" evidence="1">
    <location>
        <begin position="1326"/>
        <end position="1356"/>
    </location>
</feature>
<evidence type="ECO:0000256" key="1">
    <source>
        <dbReference type="SAM" id="MobiDB-lite"/>
    </source>
</evidence>
<sequence>MNDIINLSYDVILERLRKKYSYEISVRKYFDMIKCRRDKEEHMLDSQKKEEGTKGMINLQSEEIKKNKINLIYNVTNEEVENKTSQEKPVDDINEKKKDFDEVILSLYTDLMDLMNYNNFFIKDCVFTFILDDKDGYKGKLDLYFVRIEKEEEEEENKNCSNDMAKEYLNSYDDNKEKDNVLKKKKSNNNIYDNNDRYIFFEHYEIYGNIKNNIKDILRNTFECLFFGIVEEYNIILKINYCNRIKEIYNYILFNEEIYKTLEYTDYIKIDINKIHFDIIDYSFIFSKNIKKFVNYLKYVKDIHSCSYFISLLIRNIAYINNIYKYTSQLFIYNNSSNEYNTIFLRFDINNKKEIFEKIGILKKKITSENVIDIDICIYDNIKNIFINKYNMSFPEEHIILSYVQYYYVYKPVNMKKYSDYNTNYSYIFSTKKNSDISNTTHIICSSDDHQTLDLNYENIPYIKSKPLQKNIRKYMKCKETDQINVVKDMMKLNGTQEIYDDDHHHKDYFYDICDTYDIYDTHDIYDTYDDDKDDDDYNYNYNYYYNNPNPYERKQNHKHLRNNKKRNNDGSMKYKKLDDHFNKEESIKKINGQNKEYNYDINKYNSDSNYMNNCITSIIYDEKENQKEERKKYTHNSTVAILNNKNCSSRQIVTRSMKYKTASSIETDEDSKSYLNDIDILDDTFIIKENIVVEKLMLDDELEKMLTERMNEQNDNIVTIKNRKIKPLNLNMHEKDNYINFYSDDNEFDVEINKCVWANEDIVKRNKRKRRRKKIYIQRQIQRQKQRQKQIQREPDNINNYMINEYHNNIYQDTIICDKVYEHVENTCNNKERFYNDNFKMKNTYNYKKRPYNYITDMCNKNVVNKRRKISSLDKDENFTFKKNYENDNNKMKNFFYSEFLFDYNPWIDNDVNKNLQDVFYEKQFYKIMNENFEVYTIEDEEENNKDEDNKEEDNKEEDNKEQDNKEQDNKDEDNKKEDNKEEDNKEEDNKEEDNKKEDNKDQSGKDQFIEEEHIKYRDNNNNNIIKKLIEVYNIENDSVTMYIVNNEDENKKNQHNEHILKKDSNSIDFFNRENKKDIKNKTYTNIKNINMNLYTNKLKKCPNNILKKSMMHKNIIKEKMNNEKYKNNKINNNQNKNKNQCKNYFIDNCNNNKKNNNNLEIISMNNTQNSKYIYNHFENKSITESVYNDIMKKLSRNMYFLNHEDNIFNCVSNYKHLMKKILYFENVIEKYNIHMRVIPALNIQSVRSNRENKYELNENNPNKLSDGNYNKNKEKDNHMDKLKNIIHNIKNKCREYKNTLYKYKRYMCCKYIYGKQNCSRFINRQNKSKNKNKNINKHKNKNKNKNKNKKCLIS</sequence>
<accession>A0ABY1USH8</accession>
<gene>
    <name evidence="2" type="ORF">PGABG01_1323900</name>
</gene>
<feature type="compositionally biased region" description="Acidic residues" evidence="1">
    <location>
        <begin position="939"/>
        <end position="958"/>
    </location>
</feature>
<feature type="compositionally biased region" description="Basic and acidic residues" evidence="1">
    <location>
        <begin position="959"/>
        <end position="985"/>
    </location>
</feature>
<evidence type="ECO:0000313" key="3">
    <source>
        <dbReference type="Proteomes" id="UP000831156"/>
    </source>
</evidence>
<proteinExistence type="predicted"/>
<organism evidence="2 3">
    <name type="scientific">Plasmodium gaboni</name>
    <dbReference type="NCBI Taxonomy" id="647221"/>
    <lineage>
        <taxon>Eukaryota</taxon>
        <taxon>Sar</taxon>
        <taxon>Alveolata</taxon>
        <taxon>Apicomplexa</taxon>
        <taxon>Aconoidasida</taxon>
        <taxon>Haemosporida</taxon>
        <taxon>Plasmodiidae</taxon>
        <taxon>Plasmodium</taxon>
        <taxon>Plasmodium (Laverania)</taxon>
    </lineage>
</organism>
<dbReference type="Proteomes" id="UP000831156">
    <property type="component" value="Chromosome 13"/>
</dbReference>
<evidence type="ECO:0000313" key="2">
    <source>
        <dbReference type="EMBL" id="SOV17525.1"/>
    </source>
</evidence>